<comment type="caution">
    <text evidence="4">The sequence shown here is derived from an EMBL/GenBank/DDBJ whole genome shotgun (WGS) entry which is preliminary data.</text>
</comment>
<protein>
    <recommendedName>
        <fullName evidence="6">Tropinone reductase homolog At5g06060-like</fullName>
    </recommendedName>
</protein>
<dbReference type="InterPro" id="IPR036291">
    <property type="entry name" value="NAD(P)-bd_dom_sf"/>
</dbReference>
<dbReference type="PRINTS" id="PR00081">
    <property type="entry name" value="GDHRDH"/>
</dbReference>
<organism evidence="4 5">
    <name type="scientific">Gossypium armourianum</name>
    <dbReference type="NCBI Taxonomy" id="34283"/>
    <lineage>
        <taxon>Eukaryota</taxon>
        <taxon>Viridiplantae</taxon>
        <taxon>Streptophyta</taxon>
        <taxon>Embryophyta</taxon>
        <taxon>Tracheophyta</taxon>
        <taxon>Spermatophyta</taxon>
        <taxon>Magnoliopsida</taxon>
        <taxon>eudicotyledons</taxon>
        <taxon>Gunneridae</taxon>
        <taxon>Pentapetalae</taxon>
        <taxon>rosids</taxon>
        <taxon>malvids</taxon>
        <taxon>Malvales</taxon>
        <taxon>Malvaceae</taxon>
        <taxon>Malvoideae</taxon>
        <taxon>Gossypium</taxon>
    </lineage>
</organism>
<reference evidence="4 5" key="1">
    <citation type="journal article" date="2019" name="Genome Biol. Evol.">
        <title>Insights into the evolution of the New World diploid cottons (Gossypium, subgenus Houzingenia) based on genome sequencing.</title>
        <authorList>
            <person name="Grover C.E."/>
            <person name="Arick M.A. 2nd"/>
            <person name="Thrash A."/>
            <person name="Conover J.L."/>
            <person name="Sanders W.S."/>
            <person name="Peterson D.G."/>
            <person name="Frelichowski J.E."/>
            <person name="Scheffler J.A."/>
            <person name="Scheffler B.E."/>
            <person name="Wendel J.F."/>
        </authorList>
    </citation>
    <scope>NUCLEOTIDE SEQUENCE [LARGE SCALE GENOMIC DNA]</scope>
    <source>
        <strain evidence="4">6</strain>
        <tissue evidence="4">Leaf</tissue>
    </source>
</reference>
<dbReference type="AlphaFoldDB" id="A0A7J9IJT2"/>
<evidence type="ECO:0000313" key="5">
    <source>
        <dbReference type="Proteomes" id="UP000593575"/>
    </source>
</evidence>
<evidence type="ECO:0000256" key="2">
    <source>
        <dbReference type="ARBA" id="ARBA00023002"/>
    </source>
</evidence>
<dbReference type="PROSITE" id="PS00061">
    <property type="entry name" value="ADH_SHORT"/>
    <property type="match status" value="1"/>
</dbReference>
<dbReference type="Gene3D" id="3.40.50.720">
    <property type="entry name" value="NAD(P)-binding Rossmann-like Domain"/>
    <property type="match status" value="1"/>
</dbReference>
<dbReference type="PANTHER" id="PTHR42898">
    <property type="entry name" value="TROPINONE REDUCTASE"/>
    <property type="match status" value="1"/>
</dbReference>
<keyword evidence="1" id="KW-0521">NADP</keyword>
<dbReference type="InterPro" id="IPR020904">
    <property type="entry name" value="Sc_DH/Rdtase_CS"/>
</dbReference>
<dbReference type="Pfam" id="PF00106">
    <property type="entry name" value="adh_short"/>
    <property type="match status" value="1"/>
</dbReference>
<evidence type="ECO:0000313" key="4">
    <source>
        <dbReference type="EMBL" id="MBA0822397.1"/>
    </source>
</evidence>
<sequence>MAGAEPGCKNQRWSLQGMTALVTGGTRGIGFAVVEELAALGAAVHTCSRNQSELTERLKEWQSKGFKLSGSMCDLSSREQREKLMETVSSVFNGKLNILASSFNPNKFVNNAGITRIKPCVEQSLEDYKTVMSTNVEAPYHLSQLSYPFLKASGNGSIVFISSVAGSMALPGLSAYSASKGAINQITKNLACEWAKDNIRTNNVSPWGVKTKMAEQNINAPLAGELFRLIAGTAMPRMAEPEEISSLVAFLCLPAASYITGQVISVDGGYTAGGCWPFQNFSFDLFSHLNS</sequence>
<keyword evidence="2" id="KW-0560">Oxidoreductase</keyword>
<evidence type="ECO:0000256" key="3">
    <source>
        <dbReference type="ARBA" id="ARBA00025714"/>
    </source>
</evidence>
<dbReference type="Proteomes" id="UP000593575">
    <property type="component" value="Unassembled WGS sequence"/>
</dbReference>
<dbReference type="FunFam" id="3.40.50.720:FF:000084">
    <property type="entry name" value="Short-chain dehydrogenase reductase"/>
    <property type="match status" value="1"/>
</dbReference>
<dbReference type="GO" id="GO:0016491">
    <property type="term" value="F:oxidoreductase activity"/>
    <property type="evidence" value="ECO:0007669"/>
    <property type="project" value="UniProtKB-KW"/>
</dbReference>
<comment type="similarity">
    <text evidence="3">Belongs to the short-chain dehydrogenases/reductases (SDR) family. SDR65C subfamily.</text>
</comment>
<name>A0A7J9IJT2_9ROSI</name>
<evidence type="ECO:0000256" key="1">
    <source>
        <dbReference type="ARBA" id="ARBA00022857"/>
    </source>
</evidence>
<keyword evidence="5" id="KW-1185">Reference proteome</keyword>
<dbReference type="InterPro" id="IPR045000">
    <property type="entry name" value="TR"/>
</dbReference>
<dbReference type="PANTHER" id="PTHR42898:SF28">
    <property type="entry name" value="TROPINONE REDUCTASE HOMOLOG"/>
    <property type="match status" value="1"/>
</dbReference>
<gene>
    <name evidence="4" type="ORF">Goarm_019202</name>
</gene>
<dbReference type="EMBL" id="JABFAE010000001">
    <property type="protein sequence ID" value="MBA0822397.1"/>
    <property type="molecule type" value="Genomic_DNA"/>
</dbReference>
<dbReference type="InterPro" id="IPR002347">
    <property type="entry name" value="SDR_fam"/>
</dbReference>
<proteinExistence type="inferred from homology"/>
<accession>A0A7J9IJT2</accession>
<dbReference type="PRINTS" id="PR00080">
    <property type="entry name" value="SDRFAMILY"/>
</dbReference>
<dbReference type="SUPFAM" id="SSF51735">
    <property type="entry name" value="NAD(P)-binding Rossmann-fold domains"/>
    <property type="match status" value="1"/>
</dbReference>
<evidence type="ECO:0008006" key="6">
    <source>
        <dbReference type="Google" id="ProtNLM"/>
    </source>
</evidence>